<proteinExistence type="predicted"/>
<comment type="caution">
    <text evidence="2">The sequence shown here is derived from an EMBL/GenBank/DDBJ whole genome shotgun (WGS) entry which is preliminary data.</text>
</comment>
<dbReference type="Proteomes" id="UP000076154">
    <property type="component" value="Unassembled WGS sequence"/>
</dbReference>
<accession>A0A369K4B1</accession>
<dbReference type="EMBL" id="LUEZ02000025">
    <property type="protein sequence ID" value="RDB26604.1"/>
    <property type="molecule type" value="Genomic_DNA"/>
</dbReference>
<keyword evidence="3" id="KW-1185">Reference proteome</keyword>
<sequence>MRSLQPCGPEYSESNVTFTPTAHAKNCTPVSRQVNRKTFATNLVEISRARIVSDSFPRSHCIQYGELIAFLALTQRHAISIKGNSDSRHSQSQMTEGPRDG</sequence>
<gene>
    <name evidence="2" type="ORF">Hypma_005569</name>
</gene>
<evidence type="ECO:0000313" key="2">
    <source>
        <dbReference type="EMBL" id="RDB26604.1"/>
    </source>
</evidence>
<feature type="region of interest" description="Disordered" evidence="1">
    <location>
        <begin position="82"/>
        <end position="101"/>
    </location>
</feature>
<organism evidence="2 3">
    <name type="scientific">Hypsizygus marmoreus</name>
    <name type="common">White beech mushroom</name>
    <name type="synonym">Agaricus marmoreus</name>
    <dbReference type="NCBI Taxonomy" id="39966"/>
    <lineage>
        <taxon>Eukaryota</taxon>
        <taxon>Fungi</taxon>
        <taxon>Dikarya</taxon>
        <taxon>Basidiomycota</taxon>
        <taxon>Agaricomycotina</taxon>
        <taxon>Agaricomycetes</taxon>
        <taxon>Agaricomycetidae</taxon>
        <taxon>Agaricales</taxon>
        <taxon>Tricholomatineae</taxon>
        <taxon>Lyophyllaceae</taxon>
        <taxon>Hypsizygus</taxon>
    </lineage>
</organism>
<evidence type="ECO:0000256" key="1">
    <source>
        <dbReference type="SAM" id="MobiDB-lite"/>
    </source>
</evidence>
<dbReference type="InParanoid" id="A0A369K4B1"/>
<protein>
    <submittedName>
        <fullName evidence="2">Uncharacterized protein</fullName>
    </submittedName>
</protein>
<name>A0A369K4B1_HYPMA</name>
<reference evidence="2" key="1">
    <citation type="submission" date="2018-04" db="EMBL/GenBank/DDBJ databases">
        <title>Whole genome sequencing of Hypsizygus marmoreus.</title>
        <authorList>
            <person name="Choi I.-G."/>
            <person name="Min B."/>
            <person name="Kim J.-G."/>
            <person name="Kim S."/>
            <person name="Oh Y.-L."/>
            <person name="Kong W.-S."/>
            <person name="Park H."/>
            <person name="Jeong J."/>
            <person name="Song E.-S."/>
        </authorList>
    </citation>
    <scope>NUCLEOTIDE SEQUENCE [LARGE SCALE GENOMIC DNA]</scope>
    <source>
        <strain evidence="2">51987-8</strain>
    </source>
</reference>
<dbReference type="AlphaFoldDB" id="A0A369K4B1"/>
<evidence type="ECO:0000313" key="3">
    <source>
        <dbReference type="Proteomes" id="UP000076154"/>
    </source>
</evidence>